<protein>
    <recommendedName>
        <fullName evidence="3">DUF4378 domain-containing protein</fullName>
    </recommendedName>
</protein>
<feature type="compositionally biased region" description="Basic and acidic residues" evidence="2">
    <location>
        <begin position="258"/>
        <end position="280"/>
    </location>
</feature>
<evidence type="ECO:0000313" key="4">
    <source>
        <dbReference type="EMBL" id="KAJ9595577.1"/>
    </source>
</evidence>
<reference evidence="4" key="1">
    <citation type="journal article" date="2023" name="IScience">
        <title>Live-bearing cockroach genome reveals convergent evolutionary mechanisms linked to viviparity in insects and beyond.</title>
        <authorList>
            <person name="Fouks B."/>
            <person name="Harrison M.C."/>
            <person name="Mikhailova A.A."/>
            <person name="Marchal E."/>
            <person name="English S."/>
            <person name="Carruthers M."/>
            <person name="Jennings E.C."/>
            <person name="Chiamaka E.L."/>
            <person name="Frigard R.A."/>
            <person name="Pippel M."/>
            <person name="Attardo G.M."/>
            <person name="Benoit J.B."/>
            <person name="Bornberg-Bauer E."/>
            <person name="Tobe S.S."/>
        </authorList>
    </citation>
    <scope>NUCLEOTIDE SEQUENCE</scope>
    <source>
        <strain evidence="4">Stay&amp;Tobe</strain>
    </source>
</reference>
<organism evidence="4 5">
    <name type="scientific">Diploptera punctata</name>
    <name type="common">Pacific beetle cockroach</name>
    <dbReference type="NCBI Taxonomy" id="6984"/>
    <lineage>
        <taxon>Eukaryota</taxon>
        <taxon>Metazoa</taxon>
        <taxon>Ecdysozoa</taxon>
        <taxon>Arthropoda</taxon>
        <taxon>Hexapoda</taxon>
        <taxon>Insecta</taxon>
        <taxon>Pterygota</taxon>
        <taxon>Neoptera</taxon>
        <taxon>Polyneoptera</taxon>
        <taxon>Dictyoptera</taxon>
        <taxon>Blattodea</taxon>
        <taxon>Blaberoidea</taxon>
        <taxon>Blaberidae</taxon>
        <taxon>Diplopterinae</taxon>
        <taxon>Diploptera</taxon>
    </lineage>
</organism>
<name>A0AAD8AC36_DIPPU</name>
<feature type="region of interest" description="Disordered" evidence="2">
    <location>
        <begin position="857"/>
        <end position="883"/>
    </location>
</feature>
<feature type="region of interest" description="Disordered" evidence="2">
    <location>
        <begin position="942"/>
        <end position="964"/>
    </location>
</feature>
<accession>A0AAD8AC36</accession>
<reference evidence="4" key="2">
    <citation type="submission" date="2023-05" db="EMBL/GenBank/DDBJ databases">
        <authorList>
            <person name="Fouks B."/>
        </authorList>
    </citation>
    <scope>NUCLEOTIDE SEQUENCE</scope>
    <source>
        <strain evidence="4">Stay&amp;Tobe</strain>
        <tissue evidence="4">Testes</tissue>
    </source>
</reference>
<evidence type="ECO:0000259" key="3">
    <source>
        <dbReference type="Pfam" id="PF14309"/>
    </source>
</evidence>
<feature type="compositionally biased region" description="Basic and acidic residues" evidence="2">
    <location>
        <begin position="193"/>
        <end position="204"/>
    </location>
</feature>
<feature type="compositionally biased region" description="Basic and acidic residues" evidence="2">
    <location>
        <begin position="870"/>
        <end position="883"/>
    </location>
</feature>
<feature type="compositionally biased region" description="Polar residues" evidence="2">
    <location>
        <begin position="416"/>
        <end position="426"/>
    </location>
</feature>
<feature type="coiled-coil region" evidence="1">
    <location>
        <begin position="1066"/>
        <end position="1096"/>
    </location>
</feature>
<evidence type="ECO:0000256" key="1">
    <source>
        <dbReference type="SAM" id="Coils"/>
    </source>
</evidence>
<feature type="compositionally biased region" description="Polar residues" evidence="2">
    <location>
        <begin position="137"/>
        <end position="154"/>
    </location>
</feature>
<dbReference type="PANTHER" id="PTHR13958:SF3">
    <property type="entry name" value="CAP-GLY DOMAIN-CONTAINING PROTEIN-RELATED"/>
    <property type="match status" value="1"/>
</dbReference>
<feature type="compositionally biased region" description="Pro residues" evidence="2">
    <location>
        <begin position="1107"/>
        <end position="1118"/>
    </location>
</feature>
<evidence type="ECO:0000313" key="5">
    <source>
        <dbReference type="Proteomes" id="UP001233999"/>
    </source>
</evidence>
<proteinExistence type="predicted"/>
<dbReference type="EMBL" id="JASPKZ010002329">
    <property type="protein sequence ID" value="KAJ9595577.1"/>
    <property type="molecule type" value="Genomic_DNA"/>
</dbReference>
<dbReference type="InterPro" id="IPR025486">
    <property type="entry name" value="DUF4378"/>
</dbReference>
<feature type="compositionally biased region" description="Basic and acidic residues" evidence="2">
    <location>
        <begin position="427"/>
        <end position="437"/>
    </location>
</feature>
<evidence type="ECO:0000256" key="2">
    <source>
        <dbReference type="SAM" id="MobiDB-lite"/>
    </source>
</evidence>
<feature type="compositionally biased region" description="Polar residues" evidence="2">
    <location>
        <begin position="119"/>
        <end position="129"/>
    </location>
</feature>
<dbReference type="Pfam" id="PF14309">
    <property type="entry name" value="DUF4378"/>
    <property type="match status" value="1"/>
</dbReference>
<feature type="domain" description="DUF4378" evidence="3">
    <location>
        <begin position="1186"/>
        <end position="1317"/>
    </location>
</feature>
<feature type="region of interest" description="Disordered" evidence="2">
    <location>
        <begin position="490"/>
        <end position="522"/>
    </location>
</feature>
<dbReference type="GO" id="GO:0034453">
    <property type="term" value="P:microtubule anchoring"/>
    <property type="evidence" value="ECO:0007669"/>
    <property type="project" value="InterPro"/>
</dbReference>
<dbReference type="Proteomes" id="UP001233999">
    <property type="component" value="Unassembled WGS sequence"/>
</dbReference>
<keyword evidence="1" id="KW-0175">Coiled coil</keyword>
<gene>
    <name evidence="4" type="ORF">L9F63_013245</name>
</gene>
<sequence length="1338" mass="152783">MLDKAAKYIDYHRFPFGSLWDFNLSCSCKIDKLILEEKENAKKQVLLLNERFLHLKERTKTEIKLLKVEKREHDEICKATTERKKALRQQKAILQSYLKTIQSSRSPLSEDQIKDNRNTNEGASVNISSVVDREELTNSSSDVENKLKQISKSGSLPLPESSEHISSQVTDSHLSDTSPKQTNHSAKTSVDFSPHKEPVPEVCDLEDRAYDEFIDDLKRELQDSSSSTVEASLEQTDELSYLQQKDLSSSKGVSTETSSRDISERIEETENDVEKTSRQDRSEIFTEVDEIEENSVVGSLLEEKSIIISEVKETSEIVAEIEENYEVTEVLEKSEIVPEQILDLTTETHEKSEIATERTYIVTEEKIEIPPEVQEKSEIASEIEEMTEVVTEEKSEIITEVQERIEVATEEKSEIFTESQDNSEVSTKIDENIDKATDTQGSNEILTEAERPSVLTQIEGKSSMLEKISQPLDDDYLFTEMEDEKSNIFSEIDDRQESVTEPEENVHITSEDEDCEFSRKTEEKSFAVEIEEKSEINSDTENEAEILEEDRFNEKNEKNSEIITEHSIYDEIQSDIITKSDEMEAVASKIYTGSEIIPRSEEISEVLSKAGLQGDTEIDYETSKSSKICSDNDFKKLEIISEVNKNNIEEMTESKSQDLEFRKENGEKSQIVLESLFPHPSESIPEDQKVTETYSEDLQDDGFKKDEEEGSILEQLSSSNLEAVEEQIRSSSNVEAVEEQIKSSSKKSLEIANNLTSPNNEFENRNVTLGELEIPKEKEAKIDELKLLEERVDKTEDTSSDVISSIMEDVSQHLDEKYEESESENTKKKKLISERADRITDAILMKILSDSLMSVRKAPPDITSDSSGSENREKSIDADENKRNYHLNEVHINEADNNDKNNLIDKSTRVENITNMIFDDLFKDSAKIAYEKRNKIMYTKIVGDSSSDNSSSETERPPVSAGKVVGATSQCHIEFDVRKRIHEIMTESNISPSSREKTRPQDFMITTYDVLSPEDTPSDSPQPDLANQLEMVTSVGIEDLKAHHKVAERLSAGEDQQEWFDDDFGLSTTRKEAEELRLQQLQIEQEIQELEQAQESLPYFYFREIPNKPPPPYTPPGQTPVVTPSSTPAKHEEDSQVMPCAYEEITNNTVQVTNYLYGIVTSGGDIMYSEPPPGYYEDIPSSDSSDVKAKSKKSFKKLIFDLTREFVKETFVLEEVESTVPWEWSSKLSKRKKPPPHSKEMLQGIVKRKVLEHFDTVFKSPKEKPITRWSRKKQDFVDEILVKESHNEESDWINYEEDEVTVKNDITQKLLEKLMDETVQLLFSVYKTKFGILHTAAL</sequence>
<keyword evidence="5" id="KW-1185">Reference proteome</keyword>
<comment type="caution">
    <text evidence="4">The sequence shown here is derived from an EMBL/GenBank/DDBJ whole genome shotgun (WGS) entry which is preliminary data.</text>
</comment>
<feature type="coiled-coil region" evidence="1">
    <location>
        <begin position="530"/>
        <end position="557"/>
    </location>
</feature>
<feature type="region of interest" description="Disordered" evidence="2">
    <location>
        <begin position="242"/>
        <end position="280"/>
    </location>
</feature>
<feature type="region of interest" description="Disordered" evidence="2">
    <location>
        <begin position="410"/>
        <end position="451"/>
    </location>
</feature>
<feature type="region of interest" description="Disordered" evidence="2">
    <location>
        <begin position="105"/>
        <end position="204"/>
    </location>
</feature>
<feature type="region of interest" description="Disordered" evidence="2">
    <location>
        <begin position="1106"/>
        <end position="1131"/>
    </location>
</feature>
<feature type="compositionally biased region" description="Polar residues" evidence="2">
    <location>
        <begin position="164"/>
        <end position="191"/>
    </location>
</feature>
<feature type="compositionally biased region" description="Low complexity" evidence="2">
    <location>
        <begin position="1119"/>
        <end position="1128"/>
    </location>
</feature>
<dbReference type="InterPro" id="IPR028750">
    <property type="entry name" value="CEP350/CC187"/>
</dbReference>
<dbReference type="GO" id="GO:0005813">
    <property type="term" value="C:centrosome"/>
    <property type="evidence" value="ECO:0007669"/>
    <property type="project" value="InterPro"/>
</dbReference>
<feature type="compositionally biased region" description="Basic and acidic residues" evidence="2">
    <location>
        <begin position="492"/>
        <end position="522"/>
    </location>
</feature>
<dbReference type="PANTHER" id="PTHR13958">
    <property type="entry name" value="CENTROSOME-ASSOCIATED PROTEIN 350"/>
    <property type="match status" value="1"/>
</dbReference>
<dbReference type="GO" id="GO:0008017">
    <property type="term" value="F:microtubule binding"/>
    <property type="evidence" value="ECO:0007669"/>
    <property type="project" value="InterPro"/>
</dbReference>